<keyword evidence="7" id="KW-1133">Transmembrane helix</keyword>
<dbReference type="EC" id="2.7.13.3" evidence="2"/>
<protein>
    <recommendedName>
        <fullName evidence="2">histidine kinase</fullName>
        <ecNumber evidence="2">2.7.13.3</ecNumber>
    </recommendedName>
</protein>
<gene>
    <name evidence="10" type="ORF">DW888_05535</name>
</gene>
<comment type="caution">
    <text evidence="10">The sequence shown here is derived from an EMBL/GenBank/DDBJ whole genome shotgun (WGS) entry which is preliminary data.</text>
</comment>
<dbReference type="InterPro" id="IPR050736">
    <property type="entry name" value="Sensor_HK_Regulatory"/>
</dbReference>
<dbReference type="CDD" id="cd00130">
    <property type="entry name" value="PAS"/>
    <property type="match status" value="1"/>
</dbReference>
<name>A0A413VU05_9BACE</name>
<dbReference type="SUPFAM" id="SSF47384">
    <property type="entry name" value="Homodimeric domain of signal transducing histidine kinase"/>
    <property type="match status" value="1"/>
</dbReference>
<dbReference type="InterPro" id="IPR035965">
    <property type="entry name" value="PAS-like_dom_sf"/>
</dbReference>
<dbReference type="Pfam" id="PF08447">
    <property type="entry name" value="PAS_3"/>
    <property type="match status" value="1"/>
</dbReference>
<evidence type="ECO:0000256" key="6">
    <source>
        <dbReference type="ARBA" id="ARBA00023012"/>
    </source>
</evidence>
<dbReference type="InterPro" id="IPR013655">
    <property type="entry name" value="PAS_fold_3"/>
</dbReference>
<dbReference type="SUPFAM" id="SSF55874">
    <property type="entry name" value="ATPase domain of HSP90 chaperone/DNA topoisomerase II/histidine kinase"/>
    <property type="match status" value="1"/>
</dbReference>
<dbReference type="PROSITE" id="PS50109">
    <property type="entry name" value="HIS_KIN"/>
    <property type="match status" value="1"/>
</dbReference>
<dbReference type="PRINTS" id="PR00344">
    <property type="entry name" value="BCTRLSENSOR"/>
</dbReference>
<dbReference type="InterPro" id="IPR000014">
    <property type="entry name" value="PAS"/>
</dbReference>
<evidence type="ECO:0000256" key="3">
    <source>
        <dbReference type="ARBA" id="ARBA00022553"/>
    </source>
</evidence>
<sequence length="593" mass="68008">MVCVYYLLKVVNLYRMEYNIRIMEYRFHLDLLLGYGINTTFVFRHNSGYCMNKYRFKVRYLPAFLPFLVGENSALFIIVTALFIVIVLLCIALWRLYVCHRVIKEIRVGDAVSRQLFDVWPLSILILSPEGRIERMNNLLLEELQLDMGRIAGKPITDIIELVQDKVNLLPHFLEKIVQGQHTISFSTNSFIREPHANISFLIQGGIVGVYDKGRLVKIVFYLRNVLEERTQRHVLNIALSKTQIFSWSFDMERNLMVIDPRYFDYLGIPTKDYTLTMEQYADLVHPDDRKELFEALGGQLTGNLYEAPVPFRLHRGDGSWEWFEGQSTYVGQLSDLPFRIVGICMSTQRHKDIEDTLNDALRKAQRSDQLKSAFLANMSHEIRTPLNAIVGFSTLLVSEQAEMTPEEVEEYAALIDKNGRLLMLLISDILDLSKIESNTMEFNIYTFSLNAMFADIARMQQMNMKSGVELIVDLPEEDTEITADSARLGQVVNNLINNAVKFTPVGSIRIGYRRTGEDMVELFVEDTGNGMSEEVLEHIFERFYKGDSFVQGTGLGLAICKTIVEHFYGEICVRSKPGEGARFDVRLPIGGR</sequence>
<dbReference type="EMBL" id="QSGO01000003">
    <property type="protein sequence ID" value="RHB37012.1"/>
    <property type="molecule type" value="Genomic_DNA"/>
</dbReference>
<feature type="domain" description="PAS" evidence="9">
    <location>
        <begin position="228"/>
        <end position="304"/>
    </location>
</feature>
<accession>A0A413VU05</accession>
<keyword evidence="7" id="KW-0812">Transmembrane</keyword>
<dbReference type="CDD" id="cd00075">
    <property type="entry name" value="HATPase"/>
    <property type="match status" value="1"/>
</dbReference>
<organism evidence="10 11">
    <name type="scientific">Bacteroides nordii</name>
    <dbReference type="NCBI Taxonomy" id="291645"/>
    <lineage>
        <taxon>Bacteria</taxon>
        <taxon>Pseudomonadati</taxon>
        <taxon>Bacteroidota</taxon>
        <taxon>Bacteroidia</taxon>
        <taxon>Bacteroidales</taxon>
        <taxon>Bacteroidaceae</taxon>
        <taxon>Bacteroides</taxon>
    </lineage>
</organism>
<dbReference type="GO" id="GO:0000155">
    <property type="term" value="F:phosphorelay sensor kinase activity"/>
    <property type="evidence" value="ECO:0007669"/>
    <property type="project" value="InterPro"/>
</dbReference>
<keyword evidence="3" id="KW-0597">Phosphoprotein</keyword>
<dbReference type="Pfam" id="PF02518">
    <property type="entry name" value="HATPase_c"/>
    <property type="match status" value="1"/>
</dbReference>
<evidence type="ECO:0000256" key="5">
    <source>
        <dbReference type="ARBA" id="ARBA00022777"/>
    </source>
</evidence>
<proteinExistence type="predicted"/>
<dbReference type="CDD" id="cd00082">
    <property type="entry name" value="HisKA"/>
    <property type="match status" value="1"/>
</dbReference>
<evidence type="ECO:0000313" key="11">
    <source>
        <dbReference type="Proteomes" id="UP000284379"/>
    </source>
</evidence>
<reference evidence="10 11" key="1">
    <citation type="submission" date="2018-08" db="EMBL/GenBank/DDBJ databases">
        <title>A genome reference for cultivated species of the human gut microbiota.</title>
        <authorList>
            <person name="Zou Y."/>
            <person name="Xue W."/>
            <person name="Luo G."/>
        </authorList>
    </citation>
    <scope>NUCLEOTIDE SEQUENCE [LARGE SCALE GENOMIC DNA]</scope>
    <source>
        <strain evidence="10 11">AM40-30BH</strain>
    </source>
</reference>
<dbReference type="Gene3D" id="3.30.450.20">
    <property type="entry name" value="PAS domain"/>
    <property type="match status" value="1"/>
</dbReference>
<keyword evidence="4" id="KW-0808">Transferase</keyword>
<dbReference type="PANTHER" id="PTHR43711">
    <property type="entry name" value="TWO-COMPONENT HISTIDINE KINASE"/>
    <property type="match status" value="1"/>
</dbReference>
<dbReference type="SMART" id="SM00388">
    <property type="entry name" value="HisKA"/>
    <property type="match status" value="1"/>
</dbReference>
<dbReference type="Gene3D" id="3.30.565.10">
    <property type="entry name" value="Histidine kinase-like ATPase, C-terminal domain"/>
    <property type="match status" value="1"/>
</dbReference>
<dbReference type="SMART" id="SM00387">
    <property type="entry name" value="HATPase_c"/>
    <property type="match status" value="1"/>
</dbReference>
<feature type="domain" description="Histidine kinase" evidence="8">
    <location>
        <begin position="378"/>
        <end position="592"/>
    </location>
</feature>
<dbReference type="InterPro" id="IPR036890">
    <property type="entry name" value="HATPase_C_sf"/>
</dbReference>
<dbReference type="PROSITE" id="PS50112">
    <property type="entry name" value="PAS"/>
    <property type="match status" value="1"/>
</dbReference>
<dbReference type="SUPFAM" id="SSF55785">
    <property type="entry name" value="PYP-like sensor domain (PAS domain)"/>
    <property type="match status" value="2"/>
</dbReference>
<dbReference type="Gene3D" id="1.10.287.130">
    <property type="match status" value="1"/>
</dbReference>
<evidence type="ECO:0000256" key="4">
    <source>
        <dbReference type="ARBA" id="ARBA00022679"/>
    </source>
</evidence>
<dbReference type="RefSeq" id="WP_122201038.1">
    <property type="nucleotide sequence ID" value="NZ_CABJFV010000003.1"/>
</dbReference>
<keyword evidence="7" id="KW-0472">Membrane</keyword>
<dbReference type="InterPro" id="IPR036097">
    <property type="entry name" value="HisK_dim/P_sf"/>
</dbReference>
<evidence type="ECO:0000256" key="1">
    <source>
        <dbReference type="ARBA" id="ARBA00000085"/>
    </source>
</evidence>
<comment type="catalytic activity">
    <reaction evidence="1">
        <text>ATP + protein L-histidine = ADP + protein N-phospho-L-histidine.</text>
        <dbReference type="EC" id="2.7.13.3"/>
    </reaction>
</comment>
<dbReference type="AlphaFoldDB" id="A0A413VU05"/>
<evidence type="ECO:0000256" key="7">
    <source>
        <dbReference type="SAM" id="Phobius"/>
    </source>
</evidence>
<dbReference type="FunFam" id="3.30.565.10:FF:000006">
    <property type="entry name" value="Sensor histidine kinase WalK"/>
    <property type="match status" value="1"/>
</dbReference>
<feature type="transmembrane region" description="Helical" evidence="7">
    <location>
        <begin position="74"/>
        <end position="97"/>
    </location>
</feature>
<evidence type="ECO:0000256" key="2">
    <source>
        <dbReference type="ARBA" id="ARBA00012438"/>
    </source>
</evidence>
<evidence type="ECO:0000259" key="9">
    <source>
        <dbReference type="PROSITE" id="PS50112"/>
    </source>
</evidence>
<dbReference type="Pfam" id="PF00512">
    <property type="entry name" value="HisKA"/>
    <property type="match status" value="1"/>
</dbReference>
<evidence type="ECO:0000259" key="8">
    <source>
        <dbReference type="PROSITE" id="PS50109"/>
    </source>
</evidence>
<dbReference type="InterPro" id="IPR003594">
    <property type="entry name" value="HATPase_dom"/>
</dbReference>
<dbReference type="PANTHER" id="PTHR43711:SF31">
    <property type="entry name" value="HISTIDINE KINASE"/>
    <property type="match status" value="1"/>
</dbReference>
<dbReference type="InterPro" id="IPR005467">
    <property type="entry name" value="His_kinase_dom"/>
</dbReference>
<dbReference type="InterPro" id="IPR003661">
    <property type="entry name" value="HisK_dim/P_dom"/>
</dbReference>
<evidence type="ECO:0000313" key="10">
    <source>
        <dbReference type="EMBL" id="RHB37012.1"/>
    </source>
</evidence>
<dbReference type="Proteomes" id="UP000284379">
    <property type="component" value="Unassembled WGS sequence"/>
</dbReference>
<keyword evidence="5 10" id="KW-0418">Kinase</keyword>
<keyword evidence="6" id="KW-0902">Two-component regulatory system</keyword>
<dbReference type="InterPro" id="IPR004358">
    <property type="entry name" value="Sig_transdc_His_kin-like_C"/>
</dbReference>